<feature type="domain" description="HTH cro/C1-type" evidence="5">
    <location>
        <begin position="126"/>
        <end position="190"/>
    </location>
</feature>
<dbReference type="PROSITE" id="PS00092">
    <property type="entry name" value="N6_MTASE"/>
    <property type="match status" value="1"/>
</dbReference>
<dbReference type="Pfam" id="PF13560">
    <property type="entry name" value="HTH_31"/>
    <property type="match status" value="1"/>
</dbReference>
<dbReference type="GO" id="GO:0032259">
    <property type="term" value="P:methylation"/>
    <property type="evidence" value="ECO:0007669"/>
    <property type="project" value="UniProtKB-KW"/>
</dbReference>
<dbReference type="InterPro" id="IPR002941">
    <property type="entry name" value="DNA_methylase_N4/N6"/>
</dbReference>
<name>A0A8F3EAG8_9CAUD</name>
<evidence type="ECO:0000313" key="7">
    <source>
        <dbReference type="Proteomes" id="UP000693687"/>
    </source>
</evidence>
<dbReference type="InterPro" id="IPR001091">
    <property type="entry name" value="RM_Methyltransferase"/>
</dbReference>
<dbReference type="CDD" id="cd02440">
    <property type="entry name" value="AdoMet_MTases"/>
    <property type="match status" value="1"/>
</dbReference>
<feature type="compositionally biased region" description="Polar residues" evidence="4">
    <location>
        <begin position="274"/>
        <end position="301"/>
    </location>
</feature>
<protein>
    <submittedName>
        <fullName evidence="6">DNA methylase</fullName>
    </submittedName>
</protein>
<dbReference type="SMART" id="SM00530">
    <property type="entry name" value="HTH_XRE"/>
    <property type="match status" value="1"/>
</dbReference>
<dbReference type="Gene3D" id="1.10.260.40">
    <property type="entry name" value="lambda repressor-like DNA-binding domains"/>
    <property type="match status" value="1"/>
</dbReference>
<organism evidence="6 7">
    <name type="scientific">Mycobacterium phage Burton</name>
    <dbReference type="NCBI Taxonomy" id="2836019"/>
    <lineage>
        <taxon>Viruses</taxon>
        <taxon>Duplodnaviria</taxon>
        <taxon>Heunggongvirae</taxon>
        <taxon>Uroviricota</taxon>
        <taxon>Caudoviricetes</taxon>
        <taxon>Fromanvirus</taxon>
        <taxon>Fromanvirus museum</taxon>
    </lineage>
</organism>
<dbReference type="Pfam" id="PF01555">
    <property type="entry name" value="N6_N4_Mtase"/>
    <property type="match status" value="2"/>
</dbReference>
<dbReference type="Gene3D" id="3.40.50.150">
    <property type="entry name" value="Vaccinia Virus protein VP39"/>
    <property type="match status" value="2"/>
</dbReference>
<proteinExistence type="inferred from homology"/>
<gene>
    <name evidence="6" type="primary">59</name>
    <name evidence="6" type="ORF">SEA_BURTON_59</name>
</gene>
<evidence type="ECO:0000256" key="1">
    <source>
        <dbReference type="ARBA" id="ARBA00006594"/>
    </source>
</evidence>
<evidence type="ECO:0000256" key="4">
    <source>
        <dbReference type="SAM" id="MobiDB-lite"/>
    </source>
</evidence>
<dbReference type="Proteomes" id="UP000693687">
    <property type="component" value="Segment"/>
</dbReference>
<evidence type="ECO:0000313" key="6">
    <source>
        <dbReference type="EMBL" id="QWY81073.1"/>
    </source>
</evidence>
<dbReference type="InterPro" id="IPR001387">
    <property type="entry name" value="Cro/C1-type_HTH"/>
</dbReference>
<sequence>MSNVDLRLGDCRDILTELEDNSVDSIVTDPPYELGFMGKKWDGSGIAFDVEMWEQCLRVLKPGGHLLAFGGSRTWHRLTVAIEDAGFEIRDSIAWLYGSGFPKSLDVSKAIDKAGGVSPQRQAEVLRNARTRAGLSRDEVAAQIGCTPSSVRDWEEGRARAVGRPIEWITPSQEYRDRLADLLGYSSDERSITGATIDRRGDGTVIGLGHSGVTYGEASTDAAKQWQGWGTALKPAFEPIVVARKPLAGTVAANVLEHGTGALNIDACRIGDGSESQGPRDSSEPSATRRYTSSGAVNIASTPGPRGGSPSGRWPTNVVLDDTQAAELDKQSGNLPGGVTVRRNMHGQEQNANGIYGSRKRYASEDFTYGDSGGASRFFPVFKYQAKAPAKERPSYVNEDGAKVAHSTVKPLTLMRWLARLVCPPGGVILDPFAGSGTTVEACLLEGFDCIAIENEPEYIPLIEHRISRSTT</sequence>
<dbReference type="PROSITE" id="PS50943">
    <property type="entry name" value="HTH_CROC1"/>
    <property type="match status" value="1"/>
</dbReference>
<dbReference type="SUPFAM" id="SSF47413">
    <property type="entry name" value="lambda repressor-like DNA-binding domains"/>
    <property type="match status" value="1"/>
</dbReference>
<evidence type="ECO:0000259" key="5">
    <source>
        <dbReference type="PROSITE" id="PS50943"/>
    </source>
</evidence>
<dbReference type="GO" id="GO:0003677">
    <property type="term" value="F:DNA binding"/>
    <property type="evidence" value="ECO:0007669"/>
    <property type="project" value="InterPro"/>
</dbReference>
<keyword evidence="3" id="KW-0808">Transferase</keyword>
<reference evidence="6" key="1">
    <citation type="submission" date="2021-03" db="EMBL/GenBank/DDBJ databases">
        <authorList>
            <person name="Ayuk M.A."/>
            <person name="Robinson C.J."/>
            <person name="Anderson W.A."/>
            <person name="Gugssa A."/>
            <person name="Somiranjan G."/>
            <person name="Allen-Mcfarlane R.F."/>
            <person name="Moore M."/>
            <person name="Davis A."/>
            <person name="Oduguwa K."/>
            <person name="Anike A.C."/>
            <person name="Hodgson K."/>
            <person name="Anozie O.M."/>
            <person name="Anyia G."/>
            <person name="Belai M.H."/>
            <person name="Britford J.S."/>
            <person name="Brown T.M."/>
            <person name="Bushrod L.M."/>
            <person name="Cason K.M."/>
            <person name="Clark A.S."/>
            <person name="Clay C.B."/>
            <person name="Dykes K.M."/>
            <person name="Gary T.D."/>
            <person name="Graham K.R."/>
            <person name="Green I.M."/>
            <person name="Hill I.C."/>
            <person name="Jarmon D.A."/>
            <person name="Mason C.D."/>
            <person name="Mongo I."/>
            <person name="Sims A.M."/>
            <person name="Tailey I.L."/>
            <person name="Tate L."/>
            <person name="Toingar J.A."/>
            <person name="Townsend M."/>
            <person name="Young J.A."/>
            <person name="Le K.B."/>
            <person name="Garlena R.A."/>
            <person name="Russell D.A."/>
            <person name="Jacobs-Sera D."/>
            <person name="Hatfull G.F."/>
        </authorList>
    </citation>
    <scope>NUCLEOTIDE SEQUENCE</scope>
</reference>
<dbReference type="EMBL" id="MW712732">
    <property type="protein sequence ID" value="QWY81073.1"/>
    <property type="molecule type" value="Genomic_DNA"/>
</dbReference>
<comment type="similarity">
    <text evidence="1">Belongs to the N(4)/N(6)-methyltransferase family.</text>
</comment>
<dbReference type="SUPFAM" id="SSF53335">
    <property type="entry name" value="S-adenosyl-L-methionine-dependent methyltransferases"/>
    <property type="match status" value="1"/>
</dbReference>
<dbReference type="PRINTS" id="PR00508">
    <property type="entry name" value="S21N4MTFRASE"/>
</dbReference>
<feature type="region of interest" description="Disordered" evidence="4">
    <location>
        <begin position="270"/>
        <end position="317"/>
    </location>
</feature>
<dbReference type="InterPro" id="IPR029063">
    <property type="entry name" value="SAM-dependent_MTases_sf"/>
</dbReference>
<accession>A0A8F3EAG8</accession>
<keyword evidence="2 6" id="KW-0489">Methyltransferase</keyword>
<dbReference type="GO" id="GO:0008170">
    <property type="term" value="F:N-methyltransferase activity"/>
    <property type="evidence" value="ECO:0007669"/>
    <property type="project" value="InterPro"/>
</dbReference>
<evidence type="ECO:0000256" key="2">
    <source>
        <dbReference type="ARBA" id="ARBA00022603"/>
    </source>
</evidence>
<evidence type="ECO:0000256" key="3">
    <source>
        <dbReference type="ARBA" id="ARBA00022679"/>
    </source>
</evidence>
<dbReference type="InterPro" id="IPR010982">
    <property type="entry name" value="Lambda_DNA-bd_dom_sf"/>
</dbReference>
<dbReference type="InterPro" id="IPR002052">
    <property type="entry name" value="DNA_methylase_N6_adenine_CS"/>
</dbReference>
<dbReference type="CDD" id="cd00093">
    <property type="entry name" value="HTH_XRE"/>
    <property type="match status" value="1"/>
</dbReference>